<sequence>MFGRRVPTRRDDTEYYETLGIPQNASQNEVEKAYRKAANKNHPNKGGDLEKSLMVVSVEDTDKMEITGQKSKEEKEISGYNSKGRNDIFNSLSQSEHRHISTCTTSKEAWDILVRTYEGDDTVKESKLQMLTSQFENIKMSEDESFSEFYARLSDIVNNNSSLGAGYTDVQIVRKILRSVPKSFRSRCDAIEEAHNLKTIKPDILAEKLRTFKIEMEMENPKKNKSVTFKSSSNSSSSLGTRDVDNYSVFDNDEELDFDSQIVLISQQFRKLLKKWQFEKQGQNMNYKSRPHEQNFTEDQSDYKSDNSEEPKIEELYSQLISQLEKLKKEKDALIIKLDVCEKEKHVAVGKLKLTKTELDKFKLDLPFTKQKLKVFLHEAKNIDKMLSMRKNGTDKRRLGFDEINVKSTPQITKFVKATLVPSLPKQSVNSAPHRQTKQPFVFHVFYCEACGRKGHLAPYCRYVPQFCGRNNLQLENGKPHRSYAQSFANSFVAQKSFNGFRNMTQAVEERKKVRSVWVQKKDLLPQLRSYVTVMALNVFNSTKWYVDSGCSRHMIGDATRLNNVTDIQGGDVTFGGGMS</sequence>
<organism evidence="4 5">
    <name type="scientific">Kingdonia uniflora</name>
    <dbReference type="NCBI Taxonomy" id="39325"/>
    <lineage>
        <taxon>Eukaryota</taxon>
        <taxon>Viridiplantae</taxon>
        <taxon>Streptophyta</taxon>
        <taxon>Embryophyta</taxon>
        <taxon>Tracheophyta</taxon>
        <taxon>Spermatophyta</taxon>
        <taxon>Magnoliopsida</taxon>
        <taxon>Ranunculales</taxon>
        <taxon>Circaeasteraceae</taxon>
        <taxon>Kingdonia</taxon>
    </lineage>
</organism>
<dbReference type="CDD" id="cd06257">
    <property type="entry name" value="DnaJ"/>
    <property type="match status" value="1"/>
</dbReference>
<dbReference type="InterPro" id="IPR036869">
    <property type="entry name" value="J_dom_sf"/>
</dbReference>
<reference evidence="4 5" key="1">
    <citation type="journal article" date="2020" name="IScience">
        <title>Genome Sequencing of the Endangered Kingdonia uniflora (Circaeasteraceae, Ranunculales) Reveals Potential Mechanisms of Evolutionary Specialization.</title>
        <authorList>
            <person name="Sun Y."/>
            <person name="Deng T."/>
            <person name="Zhang A."/>
            <person name="Moore M.J."/>
            <person name="Landis J.B."/>
            <person name="Lin N."/>
            <person name="Zhang H."/>
            <person name="Zhang X."/>
            <person name="Huang J."/>
            <person name="Zhang X."/>
            <person name="Sun H."/>
            <person name="Wang H."/>
        </authorList>
    </citation>
    <scope>NUCLEOTIDE SEQUENCE [LARGE SCALE GENOMIC DNA]</scope>
    <source>
        <strain evidence="4">TB1705</strain>
        <tissue evidence="4">Leaf</tissue>
    </source>
</reference>
<dbReference type="Proteomes" id="UP000541444">
    <property type="component" value="Unassembled WGS sequence"/>
</dbReference>
<name>A0A7J7LRP0_9MAGN</name>
<keyword evidence="1" id="KW-0175">Coiled coil</keyword>
<dbReference type="SMART" id="SM00271">
    <property type="entry name" value="DnaJ"/>
    <property type="match status" value="1"/>
</dbReference>
<dbReference type="OrthoDB" id="1931687at2759"/>
<evidence type="ECO:0000256" key="2">
    <source>
        <dbReference type="SAM" id="MobiDB-lite"/>
    </source>
</evidence>
<dbReference type="EMBL" id="JACGCM010002075">
    <property type="protein sequence ID" value="KAF6145321.1"/>
    <property type="molecule type" value="Genomic_DNA"/>
</dbReference>
<feature type="region of interest" description="Disordered" evidence="2">
    <location>
        <begin position="284"/>
        <end position="310"/>
    </location>
</feature>
<dbReference type="PANTHER" id="PTHR35317">
    <property type="entry name" value="OS04G0629600 PROTEIN"/>
    <property type="match status" value="1"/>
</dbReference>
<evidence type="ECO:0000259" key="3">
    <source>
        <dbReference type="PROSITE" id="PS50076"/>
    </source>
</evidence>
<evidence type="ECO:0000313" key="4">
    <source>
        <dbReference type="EMBL" id="KAF6145321.1"/>
    </source>
</evidence>
<dbReference type="SUPFAM" id="SSF46565">
    <property type="entry name" value="Chaperone J-domain"/>
    <property type="match status" value="1"/>
</dbReference>
<dbReference type="PANTHER" id="PTHR35317:SF23">
    <property type="entry name" value="OS04G0629600 PROTEIN"/>
    <property type="match status" value="1"/>
</dbReference>
<feature type="domain" description="J" evidence="3">
    <location>
        <begin position="14"/>
        <end position="84"/>
    </location>
</feature>
<comment type="caution">
    <text evidence="4">The sequence shown here is derived from an EMBL/GenBank/DDBJ whole genome shotgun (WGS) entry which is preliminary data.</text>
</comment>
<dbReference type="PROSITE" id="PS50076">
    <property type="entry name" value="DNAJ_2"/>
    <property type="match status" value="1"/>
</dbReference>
<dbReference type="AlphaFoldDB" id="A0A7J7LRP0"/>
<feature type="compositionally biased region" description="Basic and acidic residues" evidence="2">
    <location>
        <begin position="290"/>
        <end position="310"/>
    </location>
</feature>
<dbReference type="Pfam" id="PF14223">
    <property type="entry name" value="Retrotran_gag_2"/>
    <property type="match status" value="1"/>
</dbReference>
<evidence type="ECO:0000313" key="5">
    <source>
        <dbReference type="Proteomes" id="UP000541444"/>
    </source>
</evidence>
<dbReference type="Gene3D" id="1.10.287.110">
    <property type="entry name" value="DnaJ domain"/>
    <property type="match status" value="1"/>
</dbReference>
<evidence type="ECO:0000256" key="1">
    <source>
        <dbReference type="SAM" id="Coils"/>
    </source>
</evidence>
<dbReference type="PRINTS" id="PR00625">
    <property type="entry name" value="JDOMAIN"/>
</dbReference>
<keyword evidence="5" id="KW-1185">Reference proteome</keyword>
<protein>
    <recommendedName>
        <fullName evidence="3">J domain-containing protein</fullName>
    </recommendedName>
</protein>
<feature type="coiled-coil region" evidence="1">
    <location>
        <begin position="317"/>
        <end position="344"/>
    </location>
</feature>
<dbReference type="InterPro" id="IPR001623">
    <property type="entry name" value="DnaJ_domain"/>
</dbReference>
<accession>A0A7J7LRP0</accession>
<gene>
    <name evidence="4" type="ORF">GIB67_002345</name>
</gene>
<dbReference type="Pfam" id="PF00226">
    <property type="entry name" value="DnaJ"/>
    <property type="match status" value="1"/>
</dbReference>
<proteinExistence type="predicted"/>